<feature type="compositionally biased region" description="Low complexity" evidence="1">
    <location>
        <begin position="1273"/>
        <end position="1283"/>
    </location>
</feature>
<feature type="compositionally biased region" description="Low complexity" evidence="1">
    <location>
        <begin position="1158"/>
        <end position="1169"/>
    </location>
</feature>
<feature type="compositionally biased region" description="Basic and acidic residues" evidence="1">
    <location>
        <begin position="1171"/>
        <end position="1186"/>
    </location>
</feature>
<reference evidence="2 3" key="1">
    <citation type="submission" date="2015-07" db="EMBL/GenBank/DDBJ databases">
        <title>High-quality genome of monoxenous trypanosomatid Leptomonas pyrrhocoris.</title>
        <authorList>
            <person name="Flegontov P."/>
            <person name="Butenko A."/>
            <person name="Firsov S."/>
            <person name="Vlcek C."/>
            <person name="Logacheva M.D."/>
            <person name="Field M."/>
            <person name="Filatov D."/>
            <person name="Flegontova O."/>
            <person name="Gerasimov E."/>
            <person name="Jackson A.P."/>
            <person name="Kelly S."/>
            <person name="Opperdoes F."/>
            <person name="O'Reilly A."/>
            <person name="Votypka J."/>
            <person name="Yurchenko V."/>
            <person name="Lukes J."/>
        </authorList>
    </citation>
    <scope>NUCLEOTIDE SEQUENCE [LARGE SCALE GENOMIC DNA]</scope>
    <source>
        <strain evidence="2">H10</strain>
    </source>
</reference>
<feature type="compositionally biased region" description="Pro residues" evidence="1">
    <location>
        <begin position="781"/>
        <end position="791"/>
    </location>
</feature>
<feature type="compositionally biased region" description="Low complexity" evidence="1">
    <location>
        <begin position="693"/>
        <end position="708"/>
    </location>
</feature>
<sequence length="2185" mass="237042">MSARAGNSIRNSRSPAASTARRDVGAAGQRDLNTAAADDLGGAQTYTPHRSQPLPSEPAPRPPFSAVHRRPTSHSRNIPFHSRSARTVLPPAVLPRPQHGASQPPTSQQPQQQLFAGGPLRANSHNVTSHPQQRPSPRQASTQTTTNSSNHTSASDVVVPSSAPVSYALPRDRGVYPAAPRGVARSSPSLHRVHADGSHDNSNELSSRYSNNTSAVRGSGSRQESSRGSPSRPPQPSSEVNGRAPPPTPPPPQRQPWPRAQPSPPRVHGRPGGVYVELMDSIPSANAYAPPRPPPQQQLQLQGRQDSPAQRYSSSPPAASTALALRPSPRPGYNRGRSGEDSQDRGTSTDDLDAYAYAYAAPPRHTQQQQQYNPVNYQAEVPAQFHGVTHYNPPQHQQQQPARPANYYALAPSLRLAQHRHVRRIVAGEVDRVPPQWRYQILLQQHGRVEEEDASYEAPPPRNDERRPPHSQQYRLPPPPPPQQQYQQQLPPPRQMHNAAQRLNLDNSASVLSNASSTPSSRTRQVFRHRQRQQQQQQRQQRQQPFMTGALPAGSPYGATPTYTVVMPRTRRVPAGLYAPFTLPPPPRRQQSHQQHQQSGLPPPPQLGEAEEDMGEAVTEVEPTVEEPYLVLDEAGGRVVEYEPELPRQQQQQRQQQKHAERPASPVRDAAPVVPVAASNAPPRAPMVRHVVHYYPHPQHQQQQSPPQNAYNVLTPSEETYEGSLDSHDDDAGAATLPANAVAPQRRPPPPPPPLQKQQQSPKAPKDRLHDRTPSGGSQQAPPPTLPPPRPLRSDDSFKPPQLEDGEGVRREHLPSTTEDRPYRLYPTRQEAHAGVDGPLPPPPAQAISEHPSSATLAAPLQPSYRPDGRALMLVQELQSDRLLADGEGEEEKATRKEEEAPPRAAHPPRQRHRGSPPAGRRPRGQQSSPLAKQQQQQQQPEPPLPPPSPPPTPPAPAPADTKHEEKAEEQPHEQHSIVKDSNGSPSPDIDSTVDPEDLMAQQEAKKLAEELVRRSLLPPTPYVPAQPLNAPASFIADSEAEDSGDFATQIQHLRHNAINATNVAVQGGGRNVHAAESPPPVVGGAMHTEDAATPSAREETTAPQQHADRRRDSAQESKEVVAEPIMAYRDSATSSSDDDAEEEEEDAVATAHASPMSADSAAAHSVHVARGKEAPTEDAPARQDSFEGLSPSSPEKTPAAADDNNSEEGNNSLRGPRGESRSDATKEEDDVDANPPCDGDADDHQQQQPAVEELSIHEQQQRQVAEGESAEEPSAAAAVAVNEEGEADVGLSPLEMGELYGYVDPLEEAAMDAAYMLDTLEYQYVTVNEVTGEEMEDLVHVVELNRYNRVGEPRYFEPKGLFSDVLPLLRYPTVTSDEAAASDENGAATALTYMPLTEAAYQNLCAVIWLSRLHSEDAARLLAVAQGPSPPRATHSGNADADADADLFCFTSACPTYYFDHPSANLLEQLDSLVAQHVQSATDDACAQSRESLPTVCARLADRNNLSCLPPAVWQQRQQQQQQQSSSTQLNIASFADHVTEVLLTATVPQEAARRQAVRRRATSEAELHAQQTWSLFLGALPWNYDEAVEVETLPAMPTAAARLSYAFAYKARIRNLEGGLGALTFSALSAQVPDAAVVDSLLMLEKLRLALLYSYKNVAACCALRQRAVKEQGVATSSSARRNSQADGHVGSHNNAEWNSPVFSAYLHLWEDSRNTEAALVAAEGGAANGGGGGDDDDDVVDLYSVAVQLNCFFPTKTERGINQLCAAIIEDLIAMDAVLVPEEVHTPEGAVLTDRTAIVDALVVEGAQAMRHIITTLSELSYTSAVSTDDYVDGGGHVDVAAVRAAMESYLVLLDPGVMFFLSSPVPVDDLFRYVRCDGPPSMLPHTLGRKSTFVEVVRLQHLAETIQYAMEMQDAILIASQYNHLVAVHRKRVQQQRHNTRATPRSLAEELQMDGVVVRQSMDLILNAAPLLPRDPHPTDASLLAELADGNDAAGTRPAQHPAGDDEEDEDVMLGQEAEAEGKGEEVLLRAILIALCCADPTKPVNEVQEYLRHLLVLYAEVRDAHNRPIESTDPLQVAHVRAAAAELTMVDWFGQTAADGTRLPGTAPARCDEVRVNAEELAALCPRVLGRRVGPASTAVADAAAVISASAVALAKDAARHDSEDSVVMANTTSRPPLAQ</sequence>
<name>A0A0M9FTF0_LEPPY</name>
<accession>A0A0M9FTF0</accession>
<feature type="compositionally biased region" description="Pro residues" evidence="1">
    <location>
        <begin position="941"/>
        <end position="958"/>
    </location>
</feature>
<dbReference type="VEuPathDB" id="TriTrypDB:LpyrH10_24_1010"/>
<feature type="compositionally biased region" description="Polar residues" evidence="1">
    <location>
        <begin position="203"/>
        <end position="216"/>
    </location>
</feature>
<feature type="compositionally biased region" description="Low complexity" evidence="1">
    <location>
        <begin position="139"/>
        <end position="166"/>
    </location>
</feature>
<feature type="compositionally biased region" description="Low complexity" evidence="1">
    <location>
        <begin position="313"/>
        <end position="327"/>
    </location>
</feature>
<dbReference type="GO" id="GO:0045944">
    <property type="term" value="P:positive regulation of transcription by RNA polymerase II"/>
    <property type="evidence" value="ECO:0007669"/>
    <property type="project" value="TreeGrafter"/>
</dbReference>
<feature type="region of interest" description="Disordered" evidence="1">
    <location>
        <begin position="576"/>
        <end position="1007"/>
    </location>
</feature>
<dbReference type="PANTHER" id="PTHR46007">
    <property type="entry name" value="MEDIATOR OF RNA POLYMERASE II TRANSCRIPTION SUBUNIT 12"/>
    <property type="match status" value="1"/>
</dbReference>
<feature type="compositionally biased region" description="Pro residues" evidence="1">
    <location>
        <begin position="746"/>
        <end position="755"/>
    </location>
</feature>
<feature type="compositionally biased region" description="Basic and acidic residues" evidence="1">
    <location>
        <begin position="961"/>
        <end position="979"/>
    </location>
</feature>
<feature type="compositionally biased region" description="Basic and acidic residues" evidence="1">
    <location>
        <begin position="807"/>
        <end position="823"/>
    </location>
</feature>
<feature type="region of interest" description="Disordered" evidence="1">
    <location>
        <begin position="510"/>
        <end position="558"/>
    </location>
</feature>
<proteinExistence type="predicted"/>
<feature type="compositionally biased region" description="Low complexity" evidence="1">
    <location>
        <begin position="663"/>
        <end position="682"/>
    </location>
</feature>
<feature type="compositionally biased region" description="Low complexity" evidence="1">
    <location>
        <begin position="533"/>
        <end position="544"/>
    </location>
</feature>
<dbReference type="OMA" id="IQYAMEM"/>
<feature type="compositionally biased region" description="Basic and acidic residues" evidence="1">
    <location>
        <begin position="764"/>
        <end position="773"/>
    </location>
</feature>
<feature type="compositionally biased region" description="Basic and acidic residues" evidence="1">
    <location>
        <begin position="1097"/>
        <end position="1122"/>
    </location>
</feature>
<evidence type="ECO:0000256" key="1">
    <source>
        <dbReference type="SAM" id="MobiDB-lite"/>
    </source>
</evidence>
<dbReference type="RefSeq" id="XP_015654018.1">
    <property type="nucleotide sequence ID" value="XM_015807479.1"/>
</dbReference>
<dbReference type="EMBL" id="LGTL01000024">
    <property type="protein sequence ID" value="KPA75579.1"/>
    <property type="molecule type" value="Genomic_DNA"/>
</dbReference>
<evidence type="ECO:0000313" key="2">
    <source>
        <dbReference type="EMBL" id="KPA75579.1"/>
    </source>
</evidence>
<feature type="region of interest" description="Disordered" evidence="1">
    <location>
        <begin position="448"/>
        <end position="495"/>
    </location>
</feature>
<feature type="compositionally biased region" description="Low complexity" evidence="1">
    <location>
        <begin position="217"/>
        <end position="230"/>
    </location>
</feature>
<dbReference type="Proteomes" id="UP000037923">
    <property type="component" value="Unassembled WGS sequence"/>
</dbReference>
<comment type="caution">
    <text evidence="2">The sequence shown here is derived from an EMBL/GenBank/DDBJ whole genome shotgun (WGS) entry which is preliminary data.</text>
</comment>
<dbReference type="GO" id="GO:0016592">
    <property type="term" value="C:mediator complex"/>
    <property type="evidence" value="ECO:0007669"/>
    <property type="project" value="TreeGrafter"/>
</dbReference>
<feature type="compositionally biased region" description="Low complexity" evidence="1">
    <location>
        <begin position="618"/>
        <end position="628"/>
    </location>
</feature>
<feature type="compositionally biased region" description="Low complexity" evidence="1">
    <location>
        <begin position="102"/>
        <end position="113"/>
    </location>
</feature>
<feature type="compositionally biased region" description="Acidic residues" evidence="1">
    <location>
        <begin position="1137"/>
        <end position="1148"/>
    </location>
</feature>
<feature type="compositionally biased region" description="Basic and acidic residues" evidence="1">
    <location>
        <begin position="892"/>
        <end position="902"/>
    </location>
</feature>
<feature type="region of interest" description="Disordered" evidence="1">
    <location>
        <begin position="1"/>
        <end position="349"/>
    </location>
</feature>
<feature type="compositionally biased region" description="Basic and acidic residues" evidence="1">
    <location>
        <begin position="337"/>
        <end position="348"/>
    </location>
</feature>
<dbReference type="GO" id="GO:0003713">
    <property type="term" value="F:transcription coactivator activity"/>
    <property type="evidence" value="ECO:0007669"/>
    <property type="project" value="TreeGrafter"/>
</dbReference>
<feature type="compositionally biased region" description="Pro residues" evidence="1">
    <location>
        <begin position="244"/>
        <end position="265"/>
    </location>
</feature>
<dbReference type="GeneID" id="26908745"/>
<feature type="compositionally biased region" description="Polar residues" evidence="1">
    <location>
        <begin position="44"/>
        <end position="54"/>
    </location>
</feature>
<feature type="compositionally biased region" description="Polar residues" evidence="1">
    <location>
        <begin position="709"/>
        <end position="718"/>
    </location>
</feature>
<feature type="region of interest" description="Disordered" evidence="1">
    <location>
        <begin position="1996"/>
        <end position="2016"/>
    </location>
</feature>
<dbReference type="PANTHER" id="PTHR46007:SF8">
    <property type="entry name" value="C2H2-TYPE DOMAIN-CONTAINING PROTEIN"/>
    <property type="match status" value="1"/>
</dbReference>
<feature type="region of interest" description="Disordered" evidence="1">
    <location>
        <begin position="1069"/>
        <end position="1285"/>
    </location>
</feature>
<feature type="compositionally biased region" description="Polar residues" evidence="1">
    <location>
        <begin position="123"/>
        <end position="138"/>
    </location>
</feature>
<feature type="compositionally biased region" description="Basic and acidic residues" evidence="1">
    <location>
        <begin position="193"/>
        <end position="202"/>
    </location>
</feature>
<gene>
    <name evidence="2" type="ORF">ABB37_08461</name>
</gene>
<feature type="region of interest" description="Disordered" evidence="1">
    <location>
        <begin position="1676"/>
        <end position="1695"/>
    </location>
</feature>
<dbReference type="InterPro" id="IPR051647">
    <property type="entry name" value="Mediator_comp_sub12"/>
</dbReference>
<evidence type="ECO:0000313" key="3">
    <source>
        <dbReference type="Proteomes" id="UP000037923"/>
    </source>
</evidence>
<organism evidence="2 3">
    <name type="scientific">Leptomonas pyrrhocoris</name>
    <name type="common">Firebug parasite</name>
    <dbReference type="NCBI Taxonomy" id="157538"/>
    <lineage>
        <taxon>Eukaryota</taxon>
        <taxon>Discoba</taxon>
        <taxon>Euglenozoa</taxon>
        <taxon>Kinetoplastea</taxon>
        <taxon>Metakinetoplastina</taxon>
        <taxon>Trypanosomatida</taxon>
        <taxon>Trypanosomatidae</taxon>
        <taxon>Leishmaniinae</taxon>
        <taxon>Leptomonas</taxon>
    </lineage>
</organism>
<feature type="compositionally biased region" description="Low complexity" evidence="1">
    <location>
        <begin position="925"/>
        <end position="940"/>
    </location>
</feature>
<keyword evidence="3" id="KW-1185">Reference proteome</keyword>
<dbReference type="OrthoDB" id="265745at2759"/>
<protein>
    <submittedName>
        <fullName evidence="2">Uncharacterized protein</fullName>
    </submittedName>
</protein>
<feature type="compositionally biased region" description="Basic and acidic residues" evidence="1">
    <location>
        <begin position="1217"/>
        <end position="1226"/>
    </location>
</feature>
<feature type="compositionally biased region" description="Polar residues" evidence="1">
    <location>
        <begin position="8"/>
        <end position="17"/>
    </location>
</feature>
<feature type="compositionally biased region" description="Polar residues" evidence="1">
    <location>
        <begin position="510"/>
        <end position="521"/>
    </location>
</feature>